<feature type="transmembrane region" description="Helical" evidence="6">
    <location>
        <begin position="227"/>
        <end position="260"/>
    </location>
</feature>
<comment type="caution">
    <text evidence="8">The sequence shown here is derived from an EMBL/GenBank/DDBJ whole genome shotgun (WGS) entry which is preliminary data.</text>
</comment>
<evidence type="ECO:0000313" key="8">
    <source>
        <dbReference type="EMBL" id="KFE47035.1"/>
    </source>
</evidence>
<evidence type="ECO:0000256" key="2">
    <source>
        <dbReference type="ARBA" id="ARBA00022448"/>
    </source>
</evidence>
<evidence type="ECO:0000256" key="5">
    <source>
        <dbReference type="ARBA" id="ARBA00023136"/>
    </source>
</evidence>
<evidence type="ECO:0000313" key="9">
    <source>
        <dbReference type="Proteomes" id="UP000028643"/>
    </source>
</evidence>
<feature type="domain" description="Citrate transporter-like" evidence="7">
    <location>
        <begin position="14"/>
        <end position="371"/>
    </location>
</feature>
<feature type="transmembrane region" description="Helical" evidence="6">
    <location>
        <begin position="138"/>
        <end position="157"/>
    </location>
</feature>
<organism evidence="8 9">
    <name type="scientific">Pseudomonas syringae</name>
    <dbReference type="NCBI Taxonomy" id="317"/>
    <lineage>
        <taxon>Bacteria</taxon>
        <taxon>Pseudomonadati</taxon>
        <taxon>Pseudomonadota</taxon>
        <taxon>Gammaproteobacteria</taxon>
        <taxon>Pseudomonadales</taxon>
        <taxon>Pseudomonadaceae</taxon>
        <taxon>Pseudomonas</taxon>
    </lineage>
</organism>
<dbReference type="Proteomes" id="UP000028643">
    <property type="component" value="Unassembled WGS sequence"/>
</dbReference>
<dbReference type="InterPro" id="IPR004680">
    <property type="entry name" value="Cit_transptr-like_dom"/>
</dbReference>
<sequence length="428" mass="46333">MLTILSYTMITCFMYLVMSRRLSPLVALMLVPVVFACIGGFAAGLGPMMIDGVKMLAPTGIMLTFAILYFSMMTDAGLFNPLVKLILKVVKGDPQKIVIGSAILGICVGLDGDGATTYIITTAALLPLYRRTGIRLQVMATVLLLSNGVMNMLPWAGPFSRAASAMHVDVASLFMEMLPMMLAALAWVVFVAFLLGRMEKRRLGVIELREGEGMDHFKESRPGDWRFAFNAVLTITLIACMVMSVLPLPILFMLAFGLGAVVNFPKIEEQKALIARHADNVMLVSLLIFAAGIFVGIMTGTGMIKAISESLIYIIPQWAGQYMSLITALLSMPGTYVLTNDAFYFGILPILADTASHYGIGPMEMAVAGLIGQPVHVLSPLVASTYLLCGLLDVDYADNQRISLKWSLGTVGVMFVMSLMIGALSFLH</sequence>
<dbReference type="GO" id="GO:0015137">
    <property type="term" value="F:citrate transmembrane transporter activity"/>
    <property type="evidence" value="ECO:0007669"/>
    <property type="project" value="InterPro"/>
</dbReference>
<accession>A0A085UV22</accession>
<feature type="transmembrane region" description="Helical" evidence="6">
    <location>
        <begin position="280"/>
        <end position="299"/>
    </location>
</feature>
<feature type="transmembrane region" description="Helical" evidence="6">
    <location>
        <begin position="408"/>
        <end position="427"/>
    </location>
</feature>
<dbReference type="Pfam" id="PF03600">
    <property type="entry name" value="CitMHS"/>
    <property type="match status" value="1"/>
</dbReference>
<dbReference type="PATRIC" id="fig|317.174.peg.4738"/>
<keyword evidence="5 6" id="KW-0472">Membrane</keyword>
<keyword evidence="3 6" id="KW-0812">Transmembrane</keyword>
<evidence type="ECO:0000259" key="7">
    <source>
        <dbReference type="Pfam" id="PF03600"/>
    </source>
</evidence>
<evidence type="ECO:0000256" key="3">
    <source>
        <dbReference type="ARBA" id="ARBA00022692"/>
    </source>
</evidence>
<dbReference type="InterPro" id="IPR014738">
    <property type="entry name" value="Citrate_transporter"/>
</dbReference>
<feature type="transmembrane region" description="Helical" evidence="6">
    <location>
        <begin position="177"/>
        <end position="196"/>
    </location>
</feature>
<dbReference type="NCBIfam" id="TIGR00784">
    <property type="entry name" value="citMHS"/>
    <property type="match status" value="1"/>
</dbReference>
<evidence type="ECO:0000256" key="6">
    <source>
        <dbReference type="SAM" id="Phobius"/>
    </source>
</evidence>
<proteinExistence type="predicted"/>
<name>A0A085UV22_PSESX</name>
<keyword evidence="2" id="KW-0813">Transport</keyword>
<dbReference type="GO" id="GO:0016020">
    <property type="term" value="C:membrane"/>
    <property type="evidence" value="ECO:0007669"/>
    <property type="project" value="UniProtKB-SubCell"/>
</dbReference>
<comment type="subcellular location">
    <subcellularLocation>
        <location evidence="1">Membrane</location>
        <topology evidence="1">Multi-pass membrane protein</topology>
    </subcellularLocation>
</comment>
<evidence type="ECO:0000256" key="1">
    <source>
        <dbReference type="ARBA" id="ARBA00004141"/>
    </source>
</evidence>
<reference evidence="8 9" key="1">
    <citation type="submission" date="2014-07" db="EMBL/GenBank/DDBJ databases">
        <title>Draft Genome Sequences of Environmental Pseudomonas syringae strains.</title>
        <authorList>
            <person name="Baltrus D.A."/>
            <person name="Berge O."/>
            <person name="Morris C."/>
        </authorList>
    </citation>
    <scope>NUCLEOTIDE SEQUENCE [LARGE SCALE GENOMIC DNA]</scope>
    <source>
        <strain evidence="8 9">CEB003</strain>
    </source>
</reference>
<dbReference type="RefSeq" id="WP_020292465.1">
    <property type="nucleotide sequence ID" value="NZ_JPQT01000130.1"/>
</dbReference>
<dbReference type="EMBL" id="JPQT01000130">
    <property type="protein sequence ID" value="KFE47035.1"/>
    <property type="molecule type" value="Genomic_DNA"/>
</dbReference>
<feature type="transmembrane region" description="Helical" evidence="6">
    <location>
        <begin position="57"/>
        <end position="79"/>
    </location>
</feature>
<gene>
    <name evidence="8" type="ORF">IV02_23165</name>
</gene>
<dbReference type="AlphaFoldDB" id="A0A085UV22"/>
<feature type="transmembrane region" description="Helical" evidence="6">
    <location>
        <begin position="25"/>
        <end position="45"/>
    </location>
</feature>
<keyword evidence="4 6" id="KW-1133">Transmembrane helix</keyword>
<evidence type="ECO:0000256" key="4">
    <source>
        <dbReference type="ARBA" id="ARBA00022989"/>
    </source>
</evidence>
<protein>
    <submittedName>
        <fullName evidence="8">Citrate transporter</fullName>
    </submittedName>
</protein>
<feature type="transmembrane region" description="Helical" evidence="6">
    <location>
        <begin position="367"/>
        <end position="388"/>
    </location>
</feature>